<protein>
    <submittedName>
        <fullName evidence="2">Unannotated protein</fullName>
    </submittedName>
</protein>
<keyword evidence="1" id="KW-0472">Membrane</keyword>
<name>A0A6J6ITG7_9ZZZZ</name>
<evidence type="ECO:0000313" key="2">
    <source>
        <dbReference type="EMBL" id="CAB4627880.1"/>
    </source>
</evidence>
<evidence type="ECO:0000256" key="1">
    <source>
        <dbReference type="SAM" id="Phobius"/>
    </source>
</evidence>
<gene>
    <name evidence="2" type="ORF">UFOPK1908_01290</name>
    <name evidence="3" type="ORF">UFOPK3576_00918</name>
</gene>
<dbReference type="AlphaFoldDB" id="A0A6J6ITG7"/>
<feature type="transmembrane region" description="Helical" evidence="1">
    <location>
        <begin position="26"/>
        <end position="44"/>
    </location>
</feature>
<proteinExistence type="predicted"/>
<dbReference type="EMBL" id="CAFBMO010000033">
    <property type="protein sequence ID" value="CAB4908166.1"/>
    <property type="molecule type" value="Genomic_DNA"/>
</dbReference>
<keyword evidence="1" id="KW-0812">Transmembrane</keyword>
<accession>A0A6J6ITG7</accession>
<dbReference type="EMBL" id="CAEZVB010000078">
    <property type="protein sequence ID" value="CAB4627880.1"/>
    <property type="molecule type" value="Genomic_DNA"/>
</dbReference>
<keyword evidence="1" id="KW-1133">Transmembrane helix</keyword>
<evidence type="ECO:0000313" key="3">
    <source>
        <dbReference type="EMBL" id="CAB4908166.1"/>
    </source>
</evidence>
<organism evidence="2">
    <name type="scientific">freshwater metagenome</name>
    <dbReference type="NCBI Taxonomy" id="449393"/>
    <lineage>
        <taxon>unclassified sequences</taxon>
        <taxon>metagenomes</taxon>
        <taxon>ecological metagenomes</taxon>
    </lineage>
</organism>
<reference evidence="2" key="1">
    <citation type="submission" date="2020-05" db="EMBL/GenBank/DDBJ databases">
        <authorList>
            <person name="Chiriac C."/>
            <person name="Salcher M."/>
            <person name="Ghai R."/>
            <person name="Kavagutti S V."/>
        </authorList>
    </citation>
    <scope>NUCLEOTIDE SEQUENCE</scope>
</reference>
<sequence length="48" mass="5092">MGALVTSSVLANEAAAHSDQISPYYFGLFTFVALGALLVVTMMLKVDK</sequence>